<feature type="non-terminal residue" evidence="1">
    <location>
        <position position="40"/>
    </location>
</feature>
<proteinExistence type="predicted"/>
<evidence type="ECO:0000313" key="1">
    <source>
        <dbReference type="EMBL" id="MCI29093.1"/>
    </source>
</evidence>
<protein>
    <submittedName>
        <fullName evidence="1">Uncharacterized protein</fullName>
    </submittedName>
</protein>
<comment type="caution">
    <text evidence="1">The sequence shown here is derived from an EMBL/GenBank/DDBJ whole genome shotgun (WGS) entry which is preliminary data.</text>
</comment>
<evidence type="ECO:0000313" key="2">
    <source>
        <dbReference type="Proteomes" id="UP000265520"/>
    </source>
</evidence>
<name>A0A392QXK9_9FABA</name>
<dbReference type="EMBL" id="LXQA010170288">
    <property type="protein sequence ID" value="MCI29093.1"/>
    <property type="molecule type" value="Genomic_DNA"/>
</dbReference>
<reference evidence="1 2" key="1">
    <citation type="journal article" date="2018" name="Front. Plant Sci.">
        <title>Red Clover (Trifolium pratense) and Zigzag Clover (T. medium) - A Picture of Genomic Similarities and Differences.</title>
        <authorList>
            <person name="Dluhosova J."/>
            <person name="Istvanek J."/>
            <person name="Nedelnik J."/>
            <person name="Repkova J."/>
        </authorList>
    </citation>
    <scope>NUCLEOTIDE SEQUENCE [LARGE SCALE GENOMIC DNA]</scope>
    <source>
        <strain evidence="2">cv. 10/8</strain>
        <tissue evidence="1">Leaf</tissue>
    </source>
</reference>
<organism evidence="1 2">
    <name type="scientific">Trifolium medium</name>
    <dbReference type="NCBI Taxonomy" id="97028"/>
    <lineage>
        <taxon>Eukaryota</taxon>
        <taxon>Viridiplantae</taxon>
        <taxon>Streptophyta</taxon>
        <taxon>Embryophyta</taxon>
        <taxon>Tracheophyta</taxon>
        <taxon>Spermatophyta</taxon>
        <taxon>Magnoliopsida</taxon>
        <taxon>eudicotyledons</taxon>
        <taxon>Gunneridae</taxon>
        <taxon>Pentapetalae</taxon>
        <taxon>rosids</taxon>
        <taxon>fabids</taxon>
        <taxon>Fabales</taxon>
        <taxon>Fabaceae</taxon>
        <taxon>Papilionoideae</taxon>
        <taxon>50 kb inversion clade</taxon>
        <taxon>NPAAA clade</taxon>
        <taxon>Hologalegina</taxon>
        <taxon>IRL clade</taxon>
        <taxon>Trifolieae</taxon>
        <taxon>Trifolium</taxon>
    </lineage>
</organism>
<sequence>MPRRVTVVLGKSEVLVVSEKSTTAVPMLLTAVAAPTEGNW</sequence>
<accession>A0A392QXK9</accession>
<keyword evidence="2" id="KW-1185">Reference proteome</keyword>
<dbReference type="Proteomes" id="UP000265520">
    <property type="component" value="Unassembled WGS sequence"/>
</dbReference>
<dbReference type="AlphaFoldDB" id="A0A392QXK9"/>